<comment type="caution">
    <text evidence="7">The sequence shown here is derived from an EMBL/GenBank/DDBJ whole genome shotgun (WGS) entry which is preliminary data.</text>
</comment>
<evidence type="ECO:0000259" key="6">
    <source>
        <dbReference type="SMART" id="SM01192"/>
    </source>
</evidence>
<dbReference type="SUPFAM" id="SSF51604">
    <property type="entry name" value="Enolase C-terminal domain-like"/>
    <property type="match status" value="1"/>
</dbReference>
<dbReference type="InterPro" id="IPR000941">
    <property type="entry name" value="Enolase"/>
</dbReference>
<accession>A0A0F9S6A2</accession>
<dbReference type="UniPathway" id="UPA00109">
    <property type="reaction ID" value="UER00187"/>
</dbReference>
<dbReference type="GO" id="GO:0000287">
    <property type="term" value="F:magnesium ion binding"/>
    <property type="evidence" value="ECO:0007669"/>
    <property type="project" value="InterPro"/>
</dbReference>
<proteinExistence type="inferred from homology"/>
<comment type="similarity">
    <text evidence="2">Belongs to the enolase family.</text>
</comment>
<sequence>MKEDSSRPFLYIKEALDLIIRAIKNSGYQQKIEIGLDCVASQFFKKGNYELDKTIFTREDLLTFYRELVKKYPILSIEDLFLKKIE</sequence>
<comment type="pathway">
    <text evidence="1">Carbohydrate degradation; glycolysis; pyruvate from D-glyceraldehyde 3-phosphate: step 4/5.</text>
</comment>
<dbReference type="InterPro" id="IPR036849">
    <property type="entry name" value="Enolase-like_C_sf"/>
</dbReference>
<gene>
    <name evidence="7" type="ORF">LCGC14_0509770</name>
</gene>
<organism evidence="7">
    <name type="scientific">marine sediment metagenome</name>
    <dbReference type="NCBI Taxonomy" id="412755"/>
    <lineage>
        <taxon>unclassified sequences</taxon>
        <taxon>metagenomes</taxon>
        <taxon>ecological metagenomes</taxon>
    </lineage>
</organism>
<dbReference type="AlphaFoldDB" id="A0A0F9S6A2"/>
<dbReference type="Gene3D" id="3.20.20.120">
    <property type="entry name" value="Enolase-like C-terminal domain"/>
    <property type="match status" value="1"/>
</dbReference>
<dbReference type="InterPro" id="IPR020810">
    <property type="entry name" value="Enolase_C"/>
</dbReference>
<dbReference type="EMBL" id="LAZR01000617">
    <property type="protein sequence ID" value="KKN62634.1"/>
    <property type="molecule type" value="Genomic_DNA"/>
</dbReference>
<dbReference type="PANTHER" id="PTHR11902:SF1">
    <property type="entry name" value="ENOLASE"/>
    <property type="match status" value="1"/>
</dbReference>
<evidence type="ECO:0000313" key="7">
    <source>
        <dbReference type="EMBL" id="KKN62634.1"/>
    </source>
</evidence>
<keyword evidence="4" id="KW-0324">Glycolysis</keyword>
<protein>
    <recommendedName>
        <fullName evidence="3">phosphopyruvate hydratase</fullName>
        <ecNumber evidence="3">4.2.1.11</ecNumber>
    </recommendedName>
</protein>
<dbReference type="PANTHER" id="PTHR11902">
    <property type="entry name" value="ENOLASE"/>
    <property type="match status" value="1"/>
</dbReference>
<dbReference type="EC" id="4.2.1.11" evidence="3"/>
<name>A0A0F9S6A2_9ZZZZ</name>
<evidence type="ECO:0000256" key="4">
    <source>
        <dbReference type="ARBA" id="ARBA00023152"/>
    </source>
</evidence>
<keyword evidence="5" id="KW-0456">Lyase</keyword>
<dbReference type="SMART" id="SM01192">
    <property type="entry name" value="Enolase_C"/>
    <property type="match status" value="1"/>
</dbReference>
<evidence type="ECO:0000256" key="1">
    <source>
        <dbReference type="ARBA" id="ARBA00005031"/>
    </source>
</evidence>
<reference evidence="7" key="1">
    <citation type="journal article" date="2015" name="Nature">
        <title>Complex archaea that bridge the gap between prokaryotes and eukaryotes.</title>
        <authorList>
            <person name="Spang A."/>
            <person name="Saw J.H."/>
            <person name="Jorgensen S.L."/>
            <person name="Zaremba-Niedzwiedzka K."/>
            <person name="Martijn J."/>
            <person name="Lind A.E."/>
            <person name="van Eijk R."/>
            <person name="Schleper C."/>
            <person name="Guy L."/>
            <person name="Ettema T.J."/>
        </authorList>
    </citation>
    <scope>NUCLEOTIDE SEQUENCE</scope>
</reference>
<feature type="domain" description="Enolase C-terminal TIM barrel" evidence="6">
    <location>
        <begin position="4"/>
        <end position="86"/>
    </location>
</feature>
<dbReference type="GO" id="GO:0004634">
    <property type="term" value="F:phosphopyruvate hydratase activity"/>
    <property type="evidence" value="ECO:0007669"/>
    <property type="project" value="UniProtKB-EC"/>
</dbReference>
<dbReference type="GO" id="GO:0000015">
    <property type="term" value="C:phosphopyruvate hydratase complex"/>
    <property type="evidence" value="ECO:0007669"/>
    <property type="project" value="InterPro"/>
</dbReference>
<evidence type="ECO:0000256" key="2">
    <source>
        <dbReference type="ARBA" id="ARBA00009604"/>
    </source>
</evidence>
<dbReference type="Pfam" id="PF00113">
    <property type="entry name" value="Enolase_C"/>
    <property type="match status" value="1"/>
</dbReference>
<evidence type="ECO:0000256" key="3">
    <source>
        <dbReference type="ARBA" id="ARBA00012058"/>
    </source>
</evidence>
<evidence type="ECO:0000256" key="5">
    <source>
        <dbReference type="ARBA" id="ARBA00023239"/>
    </source>
</evidence>
<dbReference type="GO" id="GO:0006096">
    <property type="term" value="P:glycolytic process"/>
    <property type="evidence" value="ECO:0007669"/>
    <property type="project" value="UniProtKB-UniPathway"/>
</dbReference>